<feature type="region of interest" description="Disordered" evidence="1">
    <location>
        <begin position="1"/>
        <end position="27"/>
    </location>
</feature>
<feature type="compositionally biased region" description="Basic and acidic residues" evidence="1">
    <location>
        <begin position="783"/>
        <end position="803"/>
    </location>
</feature>
<proteinExistence type="predicted"/>
<feature type="compositionally biased region" description="Polar residues" evidence="1">
    <location>
        <begin position="760"/>
        <end position="780"/>
    </location>
</feature>
<dbReference type="PANTHER" id="PTHR11005">
    <property type="entry name" value="LYSOSOMAL ACID LIPASE-RELATED"/>
    <property type="match status" value="1"/>
</dbReference>
<feature type="region of interest" description="Disordered" evidence="1">
    <location>
        <begin position="116"/>
        <end position="153"/>
    </location>
</feature>
<gene>
    <name evidence="4" type="ORF">KCU76_g11163</name>
</gene>
<dbReference type="EMBL" id="JAHFXF010000524">
    <property type="protein sequence ID" value="KAG9686241.1"/>
    <property type="molecule type" value="Genomic_DNA"/>
</dbReference>
<evidence type="ECO:0000256" key="2">
    <source>
        <dbReference type="SAM" id="Phobius"/>
    </source>
</evidence>
<dbReference type="Pfam" id="PF04083">
    <property type="entry name" value="Abhydro_lipase"/>
    <property type="match status" value="1"/>
</dbReference>
<keyword evidence="2" id="KW-0812">Transmembrane</keyword>
<dbReference type="InterPro" id="IPR006693">
    <property type="entry name" value="AB_hydrolase_lipase"/>
</dbReference>
<feature type="non-terminal residue" evidence="4">
    <location>
        <position position="803"/>
    </location>
</feature>
<evidence type="ECO:0000313" key="4">
    <source>
        <dbReference type="EMBL" id="KAG9686241.1"/>
    </source>
</evidence>
<feature type="compositionally biased region" description="Basic and acidic residues" evidence="1">
    <location>
        <begin position="116"/>
        <end position="127"/>
    </location>
</feature>
<dbReference type="AlphaFoldDB" id="A0A9P8EBV4"/>
<dbReference type="InterPro" id="IPR029058">
    <property type="entry name" value="AB_hydrolase_fold"/>
</dbReference>
<comment type="caution">
    <text evidence="4">The sequence shown here is derived from an EMBL/GenBank/DDBJ whole genome shotgun (WGS) entry which is preliminary data.</text>
</comment>
<keyword evidence="2" id="KW-0472">Membrane</keyword>
<feature type="transmembrane region" description="Helical" evidence="2">
    <location>
        <begin position="177"/>
        <end position="199"/>
    </location>
</feature>
<feature type="compositionally biased region" description="Basic and acidic residues" evidence="1">
    <location>
        <begin position="595"/>
        <end position="617"/>
    </location>
</feature>
<evidence type="ECO:0000313" key="5">
    <source>
        <dbReference type="Proteomes" id="UP000779574"/>
    </source>
</evidence>
<reference evidence="4" key="1">
    <citation type="journal article" date="2021" name="J Fungi (Basel)">
        <title>Virulence traits and population genomics of the black yeast Aureobasidium melanogenum.</title>
        <authorList>
            <person name="Cernosa A."/>
            <person name="Sun X."/>
            <person name="Gostincar C."/>
            <person name="Fang C."/>
            <person name="Gunde-Cimerman N."/>
            <person name="Song Z."/>
        </authorList>
    </citation>
    <scope>NUCLEOTIDE SEQUENCE</scope>
    <source>
        <strain evidence="4">EXF-9911</strain>
    </source>
</reference>
<dbReference type="Gene3D" id="3.40.50.1820">
    <property type="entry name" value="alpha/beta hydrolase"/>
    <property type="match status" value="1"/>
</dbReference>
<dbReference type="GO" id="GO:0006629">
    <property type="term" value="P:lipid metabolic process"/>
    <property type="evidence" value="ECO:0007669"/>
    <property type="project" value="InterPro"/>
</dbReference>
<dbReference type="SUPFAM" id="SSF53474">
    <property type="entry name" value="alpha/beta-Hydrolases"/>
    <property type="match status" value="1"/>
</dbReference>
<feature type="region of interest" description="Disordered" evidence="1">
    <location>
        <begin position="217"/>
        <end position="262"/>
    </location>
</feature>
<name>A0A9P8EBV4_AURME</name>
<feature type="domain" description="Partial AB-hydrolase lipase" evidence="3">
    <location>
        <begin position="272"/>
        <end position="363"/>
    </location>
</feature>
<dbReference type="Proteomes" id="UP000779574">
    <property type="component" value="Unassembled WGS sequence"/>
</dbReference>
<feature type="region of interest" description="Disordered" evidence="1">
    <location>
        <begin position="308"/>
        <end position="336"/>
    </location>
</feature>
<protein>
    <submittedName>
        <fullName evidence="4">Alpha/beta-hydrolase</fullName>
    </submittedName>
</protein>
<organism evidence="4 5">
    <name type="scientific">Aureobasidium melanogenum</name>
    <name type="common">Aureobasidium pullulans var. melanogenum</name>
    <dbReference type="NCBI Taxonomy" id="46634"/>
    <lineage>
        <taxon>Eukaryota</taxon>
        <taxon>Fungi</taxon>
        <taxon>Dikarya</taxon>
        <taxon>Ascomycota</taxon>
        <taxon>Pezizomycotina</taxon>
        <taxon>Dothideomycetes</taxon>
        <taxon>Dothideomycetidae</taxon>
        <taxon>Dothideales</taxon>
        <taxon>Saccotheciaceae</taxon>
        <taxon>Aureobasidium</taxon>
    </lineage>
</organism>
<evidence type="ECO:0000256" key="1">
    <source>
        <dbReference type="SAM" id="MobiDB-lite"/>
    </source>
</evidence>
<sequence length="803" mass="91507">MPHVPSHTNDSDPAADVHSTKSNHKADAAIEFAHQAERLAQYTTDQERKRNSDSTQAVEAKFVTAQDPVIVTANGNRLPAVPIDEALKLNRLKDQLDDRQSDGRIPVKYTSRKARDGTMHGILEKDGAGPSNDPDAPLREAAAPSRTNPMFPPLPTYGPPSILRTLHCCFFRTTSSILSFLFLLIIVLGAAFTSIPLAFEHIRLRLMLKNPDKRRPFFEEEQRRKKARAEANRDWAKDKPPTTPAEIETSPPQDGEFIPTEGGPDPLVCDPAYYARRVGLDVEIFDVETEDGFIIELWHVYNPREYRPVSPSAHRPRGPDIFETTTSDPEFGETERAFPSGNKKYPVLMIHGLLQSAGAYCCTDDDSLAFYLAKSGYDVWLGNNRCGFKPRHTLLDYSDPRMWSWNIRQMGVLDLPALISRVLSETGFEKLGLVCHSQGTTQTLVALAKEQRPDIGEKISVFCALAPAAYAGPLIGKAYFKFMRMINPNFFRCIFGIHAFIPFMMRMHTILPAKLYGAMGYRVFSFLFNWTDTRWEMDLRNRLFQFAPVYVSAESMRWWLGRECFAKQKCILATREEGRMEDEEDEEEDEVIRRYYEGEHTDTEKSPDRGGQERPSRDQLGLPHQDRDKSEERGKYAWFNEQFPPLAMWVAGNDDLVDGRRLLRRFDRGREPHVNVVHKKIIEGYEHLDVIWAMDMIEKVGKEVKDIIWATASETARVQCRTPVGCEDKPQLQEKADSDLVDSFHDEKYSREMDVDVSKANANKNPDPVSPTQVDTTAGEWSNDLRHDQHEAKNNAHKQDQIA</sequence>
<evidence type="ECO:0000259" key="3">
    <source>
        <dbReference type="Pfam" id="PF04083"/>
    </source>
</evidence>
<accession>A0A9P8EBV4</accession>
<keyword evidence="2" id="KW-1133">Transmembrane helix</keyword>
<feature type="region of interest" description="Disordered" evidence="1">
    <location>
        <begin position="751"/>
        <end position="803"/>
    </location>
</feature>
<feature type="region of interest" description="Disordered" evidence="1">
    <location>
        <begin position="595"/>
        <end position="631"/>
    </location>
</feature>
<reference evidence="4" key="2">
    <citation type="submission" date="2021-08" db="EMBL/GenBank/DDBJ databases">
        <authorList>
            <person name="Gostincar C."/>
            <person name="Sun X."/>
            <person name="Song Z."/>
            <person name="Gunde-Cimerman N."/>
        </authorList>
    </citation>
    <scope>NUCLEOTIDE SEQUENCE</scope>
    <source>
        <strain evidence="4">EXF-9911</strain>
    </source>
</reference>
<feature type="compositionally biased region" description="Basic and acidic residues" evidence="1">
    <location>
        <begin position="217"/>
        <end position="240"/>
    </location>
</feature>